<dbReference type="AlphaFoldDB" id="A0A0J6SXD3"/>
<evidence type="ECO:0000256" key="2">
    <source>
        <dbReference type="ARBA" id="ARBA00022692"/>
    </source>
</evidence>
<dbReference type="Proteomes" id="UP000036449">
    <property type="component" value="Unassembled WGS sequence"/>
</dbReference>
<evidence type="ECO:0000256" key="4">
    <source>
        <dbReference type="ARBA" id="ARBA00023136"/>
    </source>
</evidence>
<gene>
    <name evidence="7" type="ORF">VQ03_18155</name>
</gene>
<dbReference type="RefSeq" id="WP_048452294.1">
    <property type="nucleotide sequence ID" value="NZ_LABZ01000127.1"/>
</dbReference>
<dbReference type="SUPFAM" id="SSF90123">
    <property type="entry name" value="ABC transporter transmembrane region"/>
    <property type="match status" value="1"/>
</dbReference>
<evidence type="ECO:0000313" key="8">
    <source>
        <dbReference type="Proteomes" id="UP000036449"/>
    </source>
</evidence>
<evidence type="ECO:0000259" key="6">
    <source>
        <dbReference type="PROSITE" id="PS50929"/>
    </source>
</evidence>
<evidence type="ECO:0000256" key="1">
    <source>
        <dbReference type="ARBA" id="ARBA00004651"/>
    </source>
</evidence>
<dbReference type="PROSITE" id="PS50929">
    <property type="entry name" value="ABC_TM1F"/>
    <property type="match status" value="1"/>
</dbReference>
<dbReference type="OrthoDB" id="9760920at2"/>
<dbReference type="Gene3D" id="1.20.1560.10">
    <property type="entry name" value="ABC transporter type 1, transmembrane domain"/>
    <property type="match status" value="1"/>
</dbReference>
<accession>A0A0J6SXD3</accession>
<comment type="caution">
    <text evidence="7">The sequence shown here is derived from an EMBL/GenBank/DDBJ whole genome shotgun (WGS) entry which is preliminary data.</text>
</comment>
<feature type="non-terminal residue" evidence="7">
    <location>
        <position position="1"/>
    </location>
</feature>
<comment type="subcellular location">
    <subcellularLocation>
        <location evidence="1">Cell membrane</location>
        <topology evidence="1">Multi-pass membrane protein</topology>
    </subcellularLocation>
</comment>
<keyword evidence="2 5" id="KW-0812">Transmembrane</keyword>
<keyword evidence="8" id="KW-1185">Reference proteome</keyword>
<feature type="domain" description="ABC transmembrane type-1" evidence="6">
    <location>
        <begin position="1"/>
        <end position="224"/>
    </location>
</feature>
<dbReference type="GO" id="GO:0005886">
    <property type="term" value="C:plasma membrane"/>
    <property type="evidence" value="ECO:0007669"/>
    <property type="project" value="UniProtKB-SubCell"/>
</dbReference>
<keyword evidence="3 5" id="KW-1133">Transmembrane helix</keyword>
<dbReference type="InterPro" id="IPR011527">
    <property type="entry name" value="ABC1_TM_dom"/>
</dbReference>
<organism evidence="7 8">
    <name type="scientific">Methylobacterium tarhaniae</name>
    <dbReference type="NCBI Taxonomy" id="1187852"/>
    <lineage>
        <taxon>Bacteria</taxon>
        <taxon>Pseudomonadati</taxon>
        <taxon>Pseudomonadota</taxon>
        <taxon>Alphaproteobacteria</taxon>
        <taxon>Hyphomicrobiales</taxon>
        <taxon>Methylobacteriaceae</taxon>
        <taxon>Methylobacterium</taxon>
    </lineage>
</organism>
<evidence type="ECO:0000313" key="7">
    <source>
        <dbReference type="EMBL" id="KMO37983.1"/>
    </source>
</evidence>
<sequence>YVLAAASLGGLKLALNLGRGFVGERAVRRLRAAIMADVHAASGPERGIEIAMVLDEAEPVGTFVGVCLSEPLLQAGVLVSTLAYLAFLHPLMALVTLAVFSPQPVFVPLMQRAINRRVAARVGLLRRISGGLVERPAALPGPTPAELDRLGGVFRLNMGIFGFKFSMNFLMNLSYHLGVAGILAVGGYAVAAGEAEIGTVVAFVSGLAHMNDPWGDLVSWFRDVSVTRTKYDLIVRATLGPVAGQA</sequence>
<proteinExistence type="predicted"/>
<evidence type="ECO:0000256" key="5">
    <source>
        <dbReference type="SAM" id="Phobius"/>
    </source>
</evidence>
<dbReference type="GO" id="GO:0140359">
    <property type="term" value="F:ABC-type transporter activity"/>
    <property type="evidence" value="ECO:0007669"/>
    <property type="project" value="InterPro"/>
</dbReference>
<protein>
    <submittedName>
        <fullName evidence="7">Multidrug ABC transporter ATPase</fullName>
    </submittedName>
</protein>
<keyword evidence="4 5" id="KW-0472">Membrane</keyword>
<evidence type="ECO:0000256" key="3">
    <source>
        <dbReference type="ARBA" id="ARBA00022989"/>
    </source>
</evidence>
<dbReference type="EMBL" id="LABZ01000127">
    <property type="protein sequence ID" value="KMO37983.1"/>
    <property type="molecule type" value="Genomic_DNA"/>
</dbReference>
<feature type="transmembrane region" description="Helical" evidence="5">
    <location>
        <begin position="82"/>
        <end position="107"/>
    </location>
</feature>
<dbReference type="GO" id="GO:0005524">
    <property type="term" value="F:ATP binding"/>
    <property type="evidence" value="ECO:0007669"/>
    <property type="project" value="InterPro"/>
</dbReference>
<reference evidence="7 8" key="1">
    <citation type="submission" date="2015-03" db="EMBL/GenBank/DDBJ databases">
        <title>Genome sequencing of Methylobacterium tarhaniae DSM 25844.</title>
        <authorList>
            <person name="Chaudhry V."/>
            <person name="Patil P.B."/>
        </authorList>
    </citation>
    <scope>NUCLEOTIDE SEQUENCE [LARGE SCALE GENOMIC DNA]</scope>
    <source>
        <strain evidence="7 8">DSM 25844</strain>
    </source>
</reference>
<dbReference type="PATRIC" id="fig|1187852.3.peg.924"/>
<name>A0A0J6SXD3_9HYPH</name>
<dbReference type="InterPro" id="IPR036640">
    <property type="entry name" value="ABC1_TM_sf"/>
</dbReference>